<sequence>MIEKFLIGTYTTKLSKGVYEIDLDTDKKELKNLQFVAKGRNPTYVAMSKDNKIYSVDKAENGAGGAMALDASTRPTTEINRCINEATNPAYITVDEQRQFVYTANYHTGEVMVYKIESDGSIDFQNKVVHEGHVGPRPEQQNGAHPHYADLTPDNRLVVVDLGQDRVYVYDINDEDGSLTEVSCLHMEPGFGPRHIVFDPKKHLAYLVGELSSKLAVLRYDAENGSFEVKHIVDTIPHDWADHNGSAAIRMSEDGRFIYVSNRGNNSLAVFEAKDNDKVARVQLIPTEGDFPRDFNFNSDESFVIAVNQNSDNATLYARDKESGKLSVIQKDFMVPEGVCVAQEY</sequence>
<dbReference type="InterPro" id="IPR050282">
    <property type="entry name" value="Cycloisomerase_2"/>
</dbReference>
<evidence type="ECO:0000313" key="4">
    <source>
        <dbReference type="Proteomes" id="UP000777560"/>
    </source>
</evidence>
<comment type="similarity">
    <text evidence="1">Belongs to the cycloisomerase 2 family.</text>
</comment>
<dbReference type="InterPro" id="IPR011048">
    <property type="entry name" value="Haem_d1_sf"/>
</dbReference>
<dbReference type="GO" id="GO:0005829">
    <property type="term" value="C:cytosol"/>
    <property type="evidence" value="ECO:0007669"/>
    <property type="project" value="TreeGrafter"/>
</dbReference>
<proteinExistence type="inferred from homology"/>
<dbReference type="Proteomes" id="UP000784700">
    <property type="component" value="Unassembled WGS sequence"/>
</dbReference>
<protein>
    <submittedName>
        <fullName evidence="3">Lactonase family protein</fullName>
    </submittedName>
</protein>
<dbReference type="GO" id="GO:0017057">
    <property type="term" value="F:6-phosphogluconolactonase activity"/>
    <property type="evidence" value="ECO:0007669"/>
    <property type="project" value="TreeGrafter"/>
</dbReference>
<reference evidence="3 4" key="1">
    <citation type="submission" date="2018-08" db="EMBL/GenBank/DDBJ databases">
        <title>Comparative genomics of wild bee and flower associated Lactobacillus reveals potential adaptation to the bee host.</title>
        <authorList>
            <person name="Vuong H.Q."/>
            <person name="Mcfrederick Q.S."/>
        </authorList>
    </citation>
    <scope>NUCLEOTIDE SEQUENCE</scope>
    <source>
        <strain evidence="2 4">HV_13</strain>
        <strain evidence="3">HV_63</strain>
    </source>
</reference>
<dbReference type="EMBL" id="QUAV01000003">
    <property type="protein sequence ID" value="TPR24639.1"/>
    <property type="molecule type" value="Genomic_DNA"/>
</dbReference>
<comment type="caution">
    <text evidence="3">The sequence shown here is derived from an EMBL/GenBank/DDBJ whole genome shotgun (WGS) entry which is preliminary data.</text>
</comment>
<name>A0A9Q8IN66_9LACO</name>
<dbReference type="Pfam" id="PF10282">
    <property type="entry name" value="Lactonase"/>
    <property type="match status" value="1"/>
</dbReference>
<dbReference type="SUPFAM" id="SSF51004">
    <property type="entry name" value="C-terminal (heme d1) domain of cytochrome cd1-nitrite reductase"/>
    <property type="match status" value="1"/>
</dbReference>
<evidence type="ECO:0000313" key="3">
    <source>
        <dbReference type="EMBL" id="TPR46096.1"/>
    </source>
</evidence>
<dbReference type="Gene3D" id="2.130.10.10">
    <property type="entry name" value="YVTN repeat-like/Quinoprotein amine dehydrogenase"/>
    <property type="match status" value="1"/>
</dbReference>
<dbReference type="InterPro" id="IPR015943">
    <property type="entry name" value="WD40/YVTN_repeat-like_dom_sf"/>
</dbReference>
<dbReference type="GeneID" id="58107674"/>
<keyword evidence="4" id="KW-1185">Reference proteome</keyword>
<evidence type="ECO:0000256" key="1">
    <source>
        <dbReference type="ARBA" id="ARBA00005564"/>
    </source>
</evidence>
<evidence type="ECO:0000313" key="2">
    <source>
        <dbReference type="EMBL" id="TPR24639.1"/>
    </source>
</evidence>
<dbReference type="RefSeq" id="WP_105963847.1">
    <property type="nucleotide sequence ID" value="NZ_POSO01000001.1"/>
</dbReference>
<dbReference type="Proteomes" id="UP000777560">
    <property type="component" value="Unassembled WGS sequence"/>
</dbReference>
<organism evidence="3 5">
    <name type="scientific">Apilactobacillus micheneri</name>
    <dbReference type="NCBI Taxonomy" id="1899430"/>
    <lineage>
        <taxon>Bacteria</taxon>
        <taxon>Bacillati</taxon>
        <taxon>Bacillota</taxon>
        <taxon>Bacilli</taxon>
        <taxon>Lactobacillales</taxon>
        <taxon>Lactobacillaceae</taxon>
        <taxon>Apilactobacillus</taxon>
    </lineage>
</organism>
<dbReference type="AlphaFoldDB" id="A0A9Q8IN66"/>
<evidence type="ECO:0000313" key="5">
    <source>
        <dbReference type="Proteomes" id="UP000784700"/>
    </source>
</evidence>
<dbReference type="PANTHER" id="PTHR30344:SF1">
    <property type="entry name" value="6-PHOSPHOGLUCONOLACTONASE"/>
    <property type="match status" value="1"/>
</dbReference>
<dbReference type="PANTHER" id="PTHR30344">
    <property type="entry name" value="6-PHOSPHOGLUCONOLACTONASE-RELATED"/>
    <property type="match status" value="1"/>
</dbReference>
<dbReference type="EMBL" id="QUBG01000001">
    <property type="protein sequence ID" value="TPR46096.1"/>
    <property type="molecule type" value="Genomic_DNA"/>
</dbReference>
<gene>
    <name evidence="2" type="ORF">DY114_04995</name>
    <name evidence="3" type="ORF">DY130_00860</name>
</gene>
<dbReference type="InterPro" id="IPR019405">
    <property type="entry name" value="Lactonase_7-beta_prop"/>
</dbReference>
<accession>A0A9Q8IN66</accession>